<protein>
    <submittedName>
        <fullName evidence="12">Two-component system response regulator PrmA</fullName>
    </submittedName>
</protein>
<dbReference type="InterPro" id="IPR039420">
    <property type="entry name" value="WalR-like"/>
</dbReference>
<dbReference type="Proteomes" id="UP001499959">
    <property type="component" value="Unassembled WGS sequence"/>
</dbReference>
<keyword evidence="4" id="KW-0902">Two-component regulatory system</keyword>
<keyword evidence="5" id="KW-0805">Transcription regulation</keyword>
<keyword evidence="3 8" id="KW-0597">Phosphoprotein</keyword>
<evidence type="ECO:0000256" key="6">
    <source>
        <dbReference type="ARBA" id="ARBA00023125"/>
    </source>
</evidence>
<dbReference type="PROSITE" id="PS51755">
    <property type="entry name" value="OMPR_PHOB"/>
    <property type="match status" value="1"/>
</dbReference>
<feature type="domain" description="OmpR/PhoB-type" evidence="11">
    <location>
        <begin position="125"/>
        <end position="219"/>
    </location>
</feature>
<feature type="domain" description="Response regulatory" evidence="10">
    <location>
        <begin position="3"/>
        <end position="117"/>
    </location>
</feature>
<dbReference type="RefSeq" id="WP_345303707.1">
    <property type="nucleotide sequence ID" value="NZ_BAABJE010000014.1"/>
</dbReference>
<dbReference type="SMART" id="SM00862">
    <property type="entry name" value="Trans_reg_C"/>
    <property type="match status" value="1"/>
</dbReference>
<dbReference type="SUPFAM" id="SSF52172">
    <property type="entry name" value="CheY-like"/>
    <property type="match status" value="1"/>
</dbReference>
<keyword evidence="2" id="KW-0963">Cytoplasm</keyword>
<gene>
    <name evidence="12" type="primary">pmrA_2</name>
    <name evidence="12" type="ORF">GCM10023307_25350</name>
</gene>
<name>A0ABP9BQN6_9GAMM</name>
<dbReference type="SMART" id="SM00448">
    <property type="entry name" value="REC"/>
    <property type="match status" value="1"/>
</dbReference>
<comment type="subcellular location">
    <subcellularLocation>
        <location evidence="1">Cytoplasm</location>
    </subcellularLocation>
</comment>
<evidence type="ECO:0000256" key="5">
    <source>
        <dbReference type="ARBA" id="ARBA00023015"/>
    </source>
</evidence>
<dbReference type="PANTHER" id="PTHR48111:SF35">
    <property type="entry name" value="TRANSCRIPTIONAL REGULATORY PROTEIN QSEB"/>
    <property type="match status" value="1"/>
</dbReference>
<dbReference type="CDD" id="cd00383">
    <property type="entry name" value="trans_reg_C"/>
    <property type="match status" value="1"/>
</dbReference>
<evidence type="ECO:0000256" key="1">
    <source>
        <dbReference type="ARBA" id="ARBA00004496"/>
    </source>
</evidence>
<dbReference type="Gene3D" id="6.10.250.690">
    <property type="match status" value="1"/>
</dbReference>
<evidence type="ECO:0000256" key="7">
    <source>
        <dbReference type="ARBA" id="ARBA00023163"/>
    </source>
</evidence>
<dbReference type="PROSITE" id="PS50110">
    <property type="entry name" value="RESPONSE_REGULATORY"/>
    <property type="match status" value="1"/>
</dbReference>
<dbReference type="InterPro" id="IPR036388">
    <property type="entry name" value="WH-like_DNA-bd_sf"/>
</dbReference>
<dbReference type="PANTHER" id="PTHR48111">
    <property type="entry name" value="REGULATOR OF RPOS"/>
    <property type="match status" value="1"/>
</dbReference>
<comment type="caution">
    <text evidence="12">The sequence shown here is derived from an EMBL/GenBank/DDBJ whole genome shotgun (WGS) entry which is preliminary data.</text>
</comment>
<dbReference type="CDD" id="cd17624">
    <property type="entry name" value="REC_OmpR_PmrA-like"/>
    <property type="match status" value="1"/>
</dbReference>
<keyword evidence="13" id="KW-1185">Reference proteome</keyword>
<keyword evidence="7" id="KW-0804">Transcription</keyword>
<dbReference type="Pfam" id="PF00072">
    <property type="entry name" value="Response_reg"/>
    <property type="match status" value="1"/>
</dbReference>
<accession>A0ABP9BQN6</accession>
<evidence type="ECO:0000256" key="3">
    <source>
        <dbReference type="ARBA" id="ARBA00022553"/>
    </source>
</evidence>
<reference evidence="13" key="1">
    <citation type="journal article" date="2019" name="Int. J. Syst. Evol. Microbiol.">
        <title>The Global Catalogue of Microorganisms (GCM) 10K type strain sequencing project: providing services to taxonomists for standard genome sequencing and annotation.</title>
        <authorList>
            <consortium name="The Broad Institute Genomics Platform"/>
            <consortium name="The Broad Institute Genome Sequencing Center for Infectious Disease"/>
            <person name="Wu L."/>
            <person name="Ma J."/>
        </authorList>
    </citation>
    <scope>NUCLEOTIDE SEQUENCE [LARGE SCALE GENOMIC DNA]</scope>
    <source>
        <strain evidence="13">JCM 18204</strain>
    </source>
</reference>
<evidence type="ECO:0000256" key="4">
    <source>
        <dbReference type="ARBA" id="ARBA00023012"/>
    </source>
</evidence>
<feature type="DNA-binding region" description="OmpR/PhoB-type" evidence="9">
    <location>
        <begin position="125"/>
        <end position="219"/>
    </location>
</feature>
<dbReference type="InterPro" id="IPR001867">
    <property type="entry name" value="OmpR/PhoB-type_DNA-bd"/>
</dbReference>
<dbReference type="EMBL" id="BAABJE010000014">
    <property type="protein sequence ID" value="GAA4798231.1"/>
    <property type="molecule type" value="Genomic_DNA"/>
</dbReference>
<proteinExistence type="predicted"/>
<organism evidence="12 13">
    <name type="scientific">Lysobacter hankyongensis</name>
    <dbReference type="NCBI Taxonomy" id="1176535"/>
    <lineage>
        <taxon>Bacteria</taxon>
        <taxon>Pseudomonadati</taxon>
        <taxon>Pseudomonadota</taxon>
        <taxon>Gammaproteobacteria</taxon>
        <taxon>Lysobacterales</taxon>
        <taxon>Lysobacteraceae</taxon>
        <taxon>Lysobacter</taxon>
    </lineage>
</organism>
<evidence type="ECO:0000256" key="2">
    <source>
        <dbReference type="ARBA" id="ARBA00022490"/>
    </source>
</evidence>
<dbReference type="Gene3D" id="3.40.50.2300">
    <property type="match status" value="1"/>
</dbReference>
<evidence type="ECO:0000259" key="10">
    <source>
        <dbReference type="PROSITE" id="PS50110"/>
    </source>
</evidence>
<dbReference type="InterPro" id="IPR011006">
    <property type="entry name" value="CheY-like_superfamily"/>
</dbReference>
<dbReference type="InterPro" id="IPR001789">
    <property type="entry name" value="Sig_transdc_resp-reg_receiver"/>
</dbReference>
<sequence>MMRILVVEDDPLLGEALGIGMRQRGFAADWVRDGIAADTALKTSAFSAVVLDLGLPRLSGLQLLRQRRDANDRTPILILTARDAVEERIRGLDAGADDYVVKPVDLDELAARLRALVRRSDGDPRPLLQIGALRIDPAARLVEWHGTAVSLSPREFDLLLEFARAAGRWLSKEQLTERLYGWGDDVESNALEVHVHHLRRKIDPALIVTQRGVGYMLRSPQPSATDADAADAR</sequence>
<evidence type="ECO:0000313" key="13">
    <source>
        <dbReference type="Proteomes" id="UP001499959"/>
    </source>
</evidence>
<dbReference type="Gene3D" id="1.10.10.10">
    <property type="entry name" value="Winged helix-like DNA-binding domain superfamily/Winged helix DNA-binding domain"/>
    <property type="match status" value="1"/>
</dbReference>
<evidence type="ECO:0000259" key="11">
    <source>
        <dbReference type="PROSITE" id="PS51755"/>
    </source>
</evidence>
<feature type="modified residue" description="4-aspartylphosphate" evidence="8">
    <location>
        <position position="52"/>
    </location>
</feature>
<evidence type="ECO:0000256" key="8">
    <source>
        <dbReference type="PROSITE-ProRule" id="PRU00169"/>
    </source>
</evidence>
<evidence type="ECO:0000313" key="12">
    <source>
        <dbReference type="EMBL" id="GAA4798231.1"/>
    </source>
</evidence>
<keyword evidence="6 9" id="KW-0238">DNA-binding</keyword>
<dbReference type="Pfam" id="PF00486">
    <property type="entry name" value="Trans_reg_C"/>
    <property type="match status" value="1"/>
</dbReference>
<evidence type="ECO:0000256" key="9">
    <source>
        <dbReference type="PROSITE-ProRule" id="PRU01091"/>
    </source>
</evidence>